<dbReference type="SUPFAM" id="SSF81383">
    <property type="entry name" value="F-box domain"/>
    <property type="match status" value="1"/>
</dbReference>
<protein>
    <recommendedName>
        <fullName evidence="1">F-box domain-containing protein</fullName>
    </recommendedName>
</protein>
<keyword evidence="3" id="KW-1185">Reference proteome</keyword>
<name>A0ABC9BFJ8_9POAL</name>
<evidence type="ECO:0000313" key="2">
    <source>
        <dbReference type="EMBL" id="CAL4998627.1"/>
    </source>
</evidence>
<dbReference type="Pfam" id="PF00646">
    <property type="entry name" value="F-box"/>
    <property type="match status" value="1"/>
</dbReference>
<dbReference type="EMBL" id="OZ075135">
    <property type="protein sequence ID" value="CAL4998627.1"/>
    <property type="molecule type" value="Genomic_DNA"/>
</dbReference>
<dbReference type="Gene3D" id="1.20.1280.50">
    <property type="match status" value="1"/>
</dbReference>
<sequence>MDRRRRRLPSSAALAALDDDDILSEILRRLPPLPSSLPRASLVCKRWRRLVADPHFLRRFREHHRKPPILGFFSRLLDDVIQFTPALDSPDSIPASRFSLRLDGAKHSIILDCRHGRVLFLNRMWLYFVVWAPVTGEQCRVDFPLSFRGNNARKWWPSGAVVCAASEQGHVHGGCHSNPFQVVLVATGGHGEGVFACVYSSETCTWGNVVSVLLPQNLSAISFCCANTLVGNSVFWFLYGRSFGVLKFDLHRQSLDAIELPSGAIDFDIWGQAKRQFLITPADGGGLSLLYLSGFNGQVWKWKANCDGGVGWMVGSNFDLNNLLSLKAGVDNRGPKIPGMAEDDSTMFLWTDVRVFRSHLESMKFKKLSIIMSHSIFKVHFPFRSFYSAGT</sequence>
<proteinExistence type="predicted"/>
<evidence type="ECO:0000313" key="3">
    <source>
        <dbReference type="Proteomes" id="UP001497457"/>
    </source>
</evidence>
<organism evidence="2 3">
    <name type="scientific">Urochloa decumbens</name>
    <dbReference type="NCBI Taxonomy" id="240449"/>
    <lineage>
        <taxon>Eukaryota</taxon>
        <taxon>Viridiplantae</taxon>
        <taxon>Streptophyta</taxon>
        <taxon>Embryophyta</taxon>
        <taxon>Tracheophyta</taxon>
        <taxon>Spermatophyta</taxon>
        <taxon>Magnoliopsida</taxon>
        <taxon>Liliopsida</taxon>
        <taxon>Poales</taxon>
        <taxon>Poaceae</taxon>
        <taxon>PACMAD clade</taxon>
        <taxon>Panicoideae</taxon>
        <taxon>Panicodae</taxon>
        <taxon>Paniceae</taxon>
        <taxon>Melinidinae</taxon>
        <taxon>Urochloa</taxon>
    </lineage>
</organism>
<evidence type="ECO:0000259" key="1">
    <source>
        <dbReference type="SMART" id="SM00256"/>
    </source>
</evidence>
<reference evidence="3" key="1">
    <citation type="submission" date="2024-06" db="EMBL/GenBank/DDBJ databases">
        <authorList>
            <person name="Ryan C."/>
        </authorList>
    </citation>
    <scope>NUCLEOTIDE SEQUENCE [LARGE SCALE GENOMIC DNA]</scope>
</reference>
<accession>A0ABC9BFJ8</accession>
<dbReference type="SMART" id="SM00256">
    <property type="entry name" value="FBOX"/>
    <property type="match status" value="1"/>
</dbReference>
<dbReference type="PANTHER" id="PTHR32133">
    <property type="entry name" value="OS07G0120400 PROTEIN"/>
    <property type="match status" value="1"/>
</dbReference>
<dbReference type="PANTHER" id="PTHR32133:SF271">
    <property type="entry name" value="F-BOX DOMAIN-CONTAINING PROTEIN"/>
    <property type="match status" value="1"/>
</dbReference>
<dbReference type="Proteomes" id="UP001497457">
    <property type="component" value="Chromosome 25rd"/>
</dbReference>
<feature type="domain" description="F-box" evidence="1">
    <location>
        <begin position="20"/>
        <end position="60"/>
    </location>
</feature>
<dbReference type="InterPro" id="IPR001810">
    <property type="entry name" value="F-box_dom"/>
</dbReference>
<gene>
    <name evidence="2" type="ORF">URODEC1_LOCUS63914</name>
</gene>
<reference evidence="2 3" key="2">
    <citation type="submission" date="2024-10" db="EMBL/GenBank/DDBJ databases">
        <authorList>
            <person name="Ryan C."/>
        </authorList>
    </citation>
    <scope>NUCLEOTIDE SEQUENCE [LARGE SCALE GENOMIC DNA]</scope>
</reference>
<dbReference type="InterPro" id="IPR036047">
    <property type="entry name" value="F-box-like_dom_sf"/>
</dbReference>
<dbReference type="AlphaFoldDB" id="A0ABC9BFJ8"/>